<dbReference type="EC" id="5.1.3.13" evidence="3 7"/>
<dbReference type="GO" id="GO:0008830">
    <property type="term" value="F:dTDP-4-dehydrorhamnose 3,5-epimerase activity"/>
    <property type="evidence" value="ECO:0007669"/>
    <property type="project" value="UniProtKB-UniRule"/>
</dbReference>
<name>A0A6J4U919_9BACT</name>
<feature type="site" description="Participates in a stacking interaction with the thymidine ring of dTDP-4-oxo-6-deoxyglucose" evidence="6">
    <location>
        <position position="139"/>
    </location>
</feature>
<evidence type="ECO:0000256" key="6">
    <source>
        <dbReference type="PIRSR" id="PIRSR600888-3"/>
    </source>
</evidence>
<dbReference type="PANTHER" id="PTHR21047">
    <property type="entry name" value="DTDP-6-DEOXY-D-GLUCOSE-3,5 EPIMERASE"/>
    <property type="match status" value="1"/>
</dbReference>
<dbReference type="Pfam" id="PF00908">
    <property type="entry name" value="dTDP_sugar_isom"/>
    <property type="match status" value="1"/>
</dbReference>
<evidence type="ECO:0000256" key="5">
    <source>
        <dbReference type="PIRSR" id="PIRSR600888-1"/>
    </source>
</evidence>
<feature type="active site" description="Proton acceptor" evidence="5">
    <location>
        <position position="63"/>
    </location>
</feature>
<protein>
    <recommendedName>
        <fullName evidence="4 7">dTDP-4-dehydrorhamnose 3,5-epimerase</fullName>
        <ecNumber evidence="3 7">5.1.3.13</ecNumber>
    </recommendedName>
    <alternativeName>
        <fullName evidence="7">Thymidine diphospho-4-keto-rhamnose 3,5-epimerase</fullName>
    </alternativeName>
</protein>
<evidence type="ECO:0000256" key="1">
    <source>
        <dbReference type="ARBA" id="ARBA00001298"/>
    </source>
</evidence>
<dbReference type="SUPFAM" id="SSF51182">
    <property type="entry name" value="RmlC-like cupins"/>
    <property type="match status" value="1"/>
</dbReference>
<dbReference type="GO" id="GO:0005829">
    <property type="term" value="C:cytosol"/>
    <property type="evidence" value="ECO:0007669"/>
    <property type="project" value="TreeGrafter"/>
</dbReference>
<evidence type="ECO:0000256" key="2">
    <source>
        <dbReference type="ARBA" id="ARBA00001997"/>
    </source>
</evidence>
<evidence type="ECO:0000256" key="4">
    <source>
        <dbReference type="ARBA" id="ARBA00019595"/>
    </source>
</evidence>
<dbReference type="InterPro" id="IPR014710">
    <property type="entry name" value="RmlC-like_jellyroll"/>
</dbReference>
<evidence type="ECO:0000256" key="3">
    <source>
        <dbReference type="ARBA" id="ARBA00012098"/>
    </source>
</evidence>
<comment type="pathway">
    <text evidence="7">Carbohydrate biosynthesis; dTDP-L-rhamnose biosynthesis.</text>
</comment>
<dbReference type="AlphaFoldDB" id="A0A6J4U919"/>
<organism evidence="8">
    <name type="scientific">uncultured Thermomicrobiales bacterium</name>
    <dbReference type="NCBI Taxonomy" id="1645740"/>
    <lineage>
        <taxon>Bacteria</taxon>
        <taxon>Pseudomonadati</taxon>
        <taxon>Thermomicrobiota</taxon>
        <taxon>Thermomicrobia</taxon>
        <taxon>Thermomicrobiales</taxon>
        <taxon>environmental samples</taxon>
    </lineage>
</organism>
<comment type="function">
    <text evidence="2 7">Catalyzes the epimerization of the C3' and C5'positions of dTDP-6-deoxy-D-xylo-4-hexulose, forming dTDP-6-deoxy-L-lyxo-4-hexulose.</text>
</comment>
<feature type="active site" description="Proton donor" evidence="5">
    <location>
        <position position="133"/>
    </location>
</feature>
<dbReference type="PANTHER" id="PTHR21047:SF2">
    <property type="entry name" value="THYMIDINE DIPHOSPHO-4-KETO-RHAMNOSE 3,5-EPIMERASE"/>
    <property type="match status" value="1"/>
</dbReference>
<dbReference type="GO" id="GO:0000271">
    <property type="term" value="P:polysaccharide biosynthetic process"/>
    <property type="evidence" value="ECO:0007669"/>
    <property type="project" value="TreeGrafter"/>
</dbReference>
<accession>A0A6J4U919</accession>
<dbReference type="GO" id="GO:0019305">
    <property type="term" value="P:dTDP-rhamnose biosynthetic process"/>
    <property type="evidence" value="ECO:0007669"/>
    <property type="project" value="UniProtKB-UniRule"/>
</dbReference>
<evidence type="ECO:0000256" key="7">
    <source>
        <dbReference type="RuleBase" id="RU364069"/>
    </source>
</evidence>
<sequence length="188" mass="20847">MGIRIVPTKLEGAVIIEPDSFRDERGFLFESYHKGRYAEQGLADEFVQDNHSGSVRNVVRGLHYQDLTAPQGKLVRCIVGAIFDVAVDLRLGSPTFGQWIGVELTAQNRKQLMVPVGFGHGFAVLSDFAELVYKCTGYYAPAAEGAVVWNDPELGIDWPVEAPILSRRDQAAMSLAEYRERAAFRWGG</sequence>
<dbReference type="Gene3D" id="2.60.120.10">
    <property type="entry name" value="Jelly Rolls"/>
    <property type="match status" value="1"/>
</dbReference>
<dbReference type="UniPathway" id="UPA00124"/>
<comment type="subunit">
    <text evidence="7">Homodimer.</text>
</comment>
<reference evidence="8" key="1">
    <citation type="submission" date="2020-02" db="EMBL/GenBank/DDBJ databases">
        <authorList>
            <person name="Meier V. D."/>
        </authorList>
    </citation>
    <scope>NUCLEOTIDE SEQUENCE</scope>
    <source>
        <strain evidence="8">AVDCRST_MAG88</strain>
    </source>
</reference>
<dbReference type="InterPro" id="IPR000888">
    <property type="entry name" value="RmlC-like"/>
</dbReference>
<dbReference type="CDD" id="cd00438">
    <property type="entry name" value="cupin_RmlC"/>
    <property type="match status" value="1"/>
</dbReference>
<evidence type="ECO:0000313" key="8">
    <source>
        <dbReference type="EMBL" id="CAA9543033.1"/>
    </source>
</evidence>
<comment type="similarity">
    <text evidence="7">Belongs to the dTDP-4-dehydrorhamnose 3,5-epimerase family.</text>
</comment>
<gene>
    <name evidence="8" type="ORF">AVDCRST_MAG88-176</name>
</gene>
<proteinExistence type="inferred from homology"/>
<dbReference type="EMBL" id="CADCWM010000053">
    <property type="protein sequence ID" value="CAA9543033.1"/>
    <property type="molecule type" value="Genomic_DNA"/>
</dbReference>
<dbReference type="NCBIfam" id="TIGR01221">
    <property type="entry name" value="rmlC"/>
    <property type="match status" value="1"/>
</dbReference>
<dbReference type="InterPro" id="IPR011051">
    <property type="entry name" value="RmlC_Cupin_sf"/>
</dbReference>
<keyword evidence="7 8" id="KW-0413">Isomerase</keyword>
<comment type="catalytic activity">
    <reaction evidence="1 7">
        <text>dTDP-4-dehydro-6-deoxy-alpha-D-glucose = dTDP-4-dehydro-beta-L-rhamnose</text>
        <dbReference type="Rhea" id="RHEA:16969"/>
        <dbReference type="ChEBI" id="CHEBI:57649"/>
        <dbReference type="ChEBI" id="CHEBI:62830"/>
        <dbReference type="EC" id="5.1.3.13"/>
    </reaction>
</comment>